<gene>
    <name evidence="3" type="ORF">B9Z19DRAFT_718817</name>
</gene>
<reference evidence="3 4" key="1">
    <citation type="submission" date="2017-04" db="EMBL/GenBank/DDBJ databases">
        <title>Draft genome sequence of Tuber borchii Vittad., a whitish edible truffle.</title>
        <authorList>
            <consortium name="DOE Joint Genome Institute"/>
            <person name="Murat C."/>
            <person name="Kuo A."/>
            <person name="Barry K.W."/>
            <person name="Clum A."/>
            <person name="Dockter R.B."/>
            <person name="Fauchery L."/>
            <person name="Iotti M."/>
            <person name="Kohler A."/>
            <person name="Labutti K."/>
            <person name="Lindquist E.A."/>
            <person name="Lipzen A."/>
            <person name="Ohm R.A."/>
            <person name="Wang M."/>
            <person name="Grigoriev I.V."/>
            <person name="Zambonelli A."/>
            <person name="Martin F.M."/>
        </authorList>
    </citation>
    <scope>NUCLEOTIDE SEQUENCE [LARGE SCALE GENOMIC DNA]</scope>
    <source>
        <strain evidence="3 4">Tbo3840</strain>
    </source>
</reference>
<proteinExistence type="predicted"/>
<evidence type="ECO:0000313" key="4">
    <source>
        <dbReference type="Proteomes" id="UP000244722"/>
    </source>
</evidence>
<dbReference type="Proteomes" id="UP000244722">
    <property type="component" value="Unassembled WGS sequence"/>
</dbReference>
<keyword evidence="4" id="KW-1185">Reference proteome</keyword>
<dbReference type="SUPFAM" id="SSF101898">
    <property type="entry name" value="NHL repeat"/>
    <property type="match status" value="1"/>
</dbReference>
<evidence type="ECO:0000256" key="1">
    <source>
        <dbReference type="SAM" id="SignalP"/>
    </source>
</evidence>
<keyword evidence="1" id="KW-0732">Signal</keyword>
<organism evidence="3 4">
    <name type="scientific">Tuber borchii</name>
    <name type="common">White truffle</name>
    <dbReference type="NCBI Taxonomy" id="42251"/>
    <lineage>
        <taxon>Eukaryota</taxon>
        <taxon>Fungi</taxon>
        <taxon>Dikarya</taxon>
        <taxon>Ascomycota</taxon>
        <taxon>Pezizomycotina</taxon>
        <taxon>Pezizomycetes</taxon>
        <taxon>Pezizales</taxon>
        <taxon>Tuberaceae</taxon>
        <taxon>Tuber</taxon>
    </lineage>
</organism>
<feature type="signal peptide" evidence="1">
    <location>
        <begin position="1"/>
        <end position="22"/>
    </location>
</feature>
<accession>A0A2T6Z9T4</accession>
<feature type="domain" description="SMP-30/Gluconolactonase/LRE-like region" evidence="2">
    <location>
        <begin position="67"/>
        <end position="294"/>
    </location>
</feature>
<dbReference type="InterPro" id="IPR013658">
    <property type="entry name" value="SGL"/>
</dbReference>
<protein>
    <recommendedName>
        <fullName evidence="2">SMP-30/Gluconolactonase/LRE-like region domain-containing protein</fullName>
    </recommendedName>
</protein>
<evidence type="ECO:0000259" key="2">
    <source>
        <dbReference type="Pfam" id="PF08450"/>
    </source>
</evidence>
<dbReference type="OrthoDB" id="5307922at2759"/>
<dbReference type="AlphaFoldDB" id="A0A2T6Z9T4"/>
<feature type="chain" id="PRO_5015736863" description="SMP-30/Gluconolactonase/LRE-like region domain-containing protein" evidence="1">
    <location>
        <begin position="23"/>
        <end position="319"/>
    </location>
</feature>
<dbReference type="Pfam" id="PF08450">
    <property type="entry name" value="SGL"/>
    <property type="match status" value="1"/>
</dbReference>
<comment type="caution">
    <text evidence="3">The sequence shown here is derived from an EMBL/GenBank/DDBJ whole genome shotgun (WGS) entry which is preliminary data.</text>
</comment>
<dbReference type="Gene3D" id="2.120.10.30">
    <property type="entry name" value="TolB, C-terminal domain"/>
    <property type="match status" value="1"/>
</dbReference>
<dbReference type="InterPro" id="IPR011042">
    <property type="entry name" value="6-blade_b-propeller_TolB-like"/>
</dbReference>
<name>A0A2T6Z9T4_TUBBO</name>
<dbReference type="EMBL" id="NESQ01000612">
    <property type="protein sequence ID" value="PUU72260.1"/>
    <property type="molecule type" value="Genomic_DNA"/>
</dbReference>
<sequence>MILQQVNSYLLLALSILALATAVPAPDPDGNYKISVYTVPGNRTYPEGIARQSNSPYFYVGSATTGDIYRGSVYEKQLVRFLTGSTYGLSTAVGMKVDCKDRLYIAGGPSGILFVFDLSTKKLLHRFSNGFGYNQTLLNDLDIDEAGNVYVTDTYLPTLFRVAASEVDKPTVDLPLEKWVDLTGTMGPGGNGIVVTEDQGNLLVADTYAGEIWRVVISLRKVDKVDFGGVVIGAPDGLLIRDNILYSVNAFQDIGQFIKVIQMHPGYLSGTPVRNITSKLFERPSTIAFDGNDLLAANFQYGVENPVLPFTVVRVPIWG</sequence>
<evidence type="ECO:0000313" key="3">
    <source>
        <dbReference type="EMBL" id="PUU72260.1"/>
    </source>
</evidence>